<comment type="caution">
    <text evidence="1">The sequence shown here is derived from an EMBL/GenBank/DDBJ whole genome shotgun (WGS) entry which is preliminary data.</text>
</comment>
<dbReference type="RefSeq" id="WP_208054529.1">
    <property type="nucleotide sequence ID" value="NZ_JAGEMK010000001.1"/>
</dbReference>
<protein>
    <submittedName>
        <fullName evidence="1">Uncharacterized protein</fullName>
    </submittedName>
</protein>
<proteinExistence type="predicted"/>
<gene>
    <name evidence="1" type="ORF">J4G33_03820</name>
</gene>
<accession>A0A939RTC7</accession>
<evidence type="ECO:0000313" key="2">
    <source>
        <dbReference type="Proteomes" id="UP000664209"/>
    </source>
</evidence>
<dbReference type="AlphaFoldDB" id="A0A939RTC7"/>
<organism evidence="1 2">
    <name type="scientific">Actinotalea soli</name>
    <dbReference type="NCBI Taxonomy" id="2819234"/>
    <lineage>
        <taxon>Bacteria</taxon>
        <taxon>Bacillati</taxon>
        <taxon>Actinomycetota</taxon>
        <taxon>Actinomycetes</taxon>
        <taxon>Micrococcales</taxon>
        <taxon>Cellulomonadaceae</taxon>
        <taxon>Actinotalea</taxon>
    </lineage>
</organism>
<name>A0A939RTC7_9CELL</name>
<keyword evidence="2" id="KW-1185">Reference proteome</keyword>
<reference evidence="1" key="1">
    <citation type="submission" date="2021-03" db="EMBL/GenBank/DDBJ databases">
        <title>Actinotalea soli sp. nov., isolated from soil.</title>
        <authorList>
            <person name="Ping W."/>
            <person name="Zhang J."/>
        </authorList>
    </citation>
    <scope>NUCLEOTIDE SEQUENCE</scope>
    <source>
        <strain evidence="1">BY-33</strain>
    </source>
</reference>
<sequence length="71" mass="7626">MTAPDDALQACSSCGSTVLTRLPLVLTDGTDVTFISCHVCEVRAWFSQDEAGGWTSIPIASVLERSARKPR</sequence>
<dbReference type="EMBL" id="JAGEMK010000001">
    <property type="protein sequence ID" value="MBO1750924.1"/>
    <property type="molecule type" value="Genomic_DNA"/>
</dbReference>
<evidence type="ECO:0000313" key="1">
    <source>
        <dbReference type="EMBL" id="MBO1750924.1"/>
    </source>
</evidence>
<dbReference type="Proteomes" id="UP000664209">
    <property type="component" value="Unassembled WGS sequence"/>
</dbReference>